<accession>A0A0Q0CFL9</accession>
<dbReference type="Proteomes" id="UP000050266">
    <property type="component" value="Unassembled WGS sequence"/>
</dbReference>
<evidence type="ECO:0000313" key="3">
    <source>
        <dbReference type="Proteomes" id="UP000050266"/>
    </source>
</evidence>
<reference evidence="2 3" key="1">
    <citation type="submission" date="2015-09" db="EMBL/GenBank/DDBJ databases">
        <title>Genome announcement of multiple Pseudomonas syringae strains.</title>
        <authorList>
            <person name="Thakur S."/>
            <person name="Wang P.W."/>
            <person name="Gong Y."/>
            <person name="Weir B.S."/>
            <person name="Guttman D.S."/>
        </authorList>
    </citation>
    <scope>NUCLEOTIDE SEQUENCE [LARGE SCALE GENOMIC DNA]</scope>
    <source>
        <strain evidence="2 3">ICMP3962</strain>
    </source>
</reference>
<name>A0A0Q0CFL9_PSEA0</name>
<proteinExistence type="predicted"/>
<dbReference type="EMBL" id="LJRQ01000287">
    <property type="protein sequence ID" value="KPZ10071.1"/>
    <property type="molecule type" value="Genomic_DNA"/>
</dbReference>
<feature type="chain" id="PRO_5006175792" evidence="1">
    <location>
        <begin position="25"/>
        <end position="53"/>
    </location>
</feature>
<organism evidence="2 3">
    <name type="scientific">Pseudomonas amygdali pv. ulmi</name>
    <dbReference type="NCBI Taxonomy" id="251720"/>
    <lineage>
        <taxon>Bacteria</taxon>
        <taxon>Pseudomonadati</taxon>
        <taxon>Pseudomonadota</taxon>
        <taxon>Gammaproteobacteria</taxon>
        <taxon>Pseudomonadales</taxon>
        <taxon>Pseudomonadaceae</taxon>
        <taxon>Pseudomonas</taxon>
        <taxon>Pseudomonas amygdali</taxon>
    </lineage>
</organism>
<evidence type="ECO:0000256" key="1">
    <source>
        <dbReference type="SAM" id="SignalP"/>
    </source>
</evidence>
<evidence type="ECO:0000313" key="2">
    <source>
        <dbReference type="EMBL" id="KPZ10071.1"/>
    </source>
</evidence>
<gene>
    <name evidence="2" type="ORF">ALO41_04752</name>
</gene>
<protein>
    <submittedName>
        <fullName evidence="2">Uncharacterized protein</fullName>
    </submittedName>
</protein>
<sequence length="53" mass="5650">MYKKLLPGTLCAAVAFGAAGFAQAEGLTLKGPAKIAMVYISPRNDVRHSMRRA</sequence>
<dbReference type="AlphaFoldDB" id="A0A0Q0CFL9"/>
<dbReference type="PATRIC" id="fig|251720.4.peg.1268"/>
<feature type="signal peptide" evidence="1">
    <location>
        <begin position="1"/>
        <end position="24"/>
    </location>
</feature>
<keyword evidence="1" id="KW-0732">Signal</keyword>
<comment type="caution">
    <text evidence="2">The sequence shown here is derived from an EMBL/GenBank/DDBJ whole genome shotgun (WGS) entry which is preliminary data.</text>
</comment>